<accession>A0A7G6WTN2</accession>
<dbReference type="InterPro" id="IPR000639">
    <property type="entry name" value="Epox_hydrolase-like"/>
</dbReference>
<dbReference type="EMBL" id="CP043661">
    <property type="protein sequence ID" value="QNE17347.1"/>
    <property type="molecule type" value="Genomic_DNA"/>
</dbReference>
<evidence type="ECO:0000313" key="3">
    <source>
        <dbReference type="EMBL" id="QNE17347.1"/>
    </source>
</evidence>
<keyword evidence="4" id="KW-1185">Reference proteome</keyword>
<dbReference type="Proteomes" id="UP000515563">
    <property type="component" value="Chromosome"/>
</dbReference>
<dbReference type="Gene3D" id="3.40.50.1820">
    <property type="entry name" value="alpha/beta hydrolase"/>
    <property type="match status" value="1"/>
</dbReference>
<protein>
    <submittedName>
        <fullName evidence="3">Haloalkane dehalogenase</fullName>
        <ecNumber evidence="3">3.8.1.5</ecNumber>
    </submittedName>
</protein>
<dbReference type="PANTHER" id="PTHR43329">
    <property type="entry name" value="EPOXIDE HYDROLASE"/>
    <property type="match status" value="1"/>
</dbReference>
<dbReference type="Pfam" id="PF00561">
    <property type="entry name" value="Abhydrolase_1"/>
    <property type="match status" value="1"/>
</dbReference>
<dbReference type="GO" id="GO:0018786">
    <property type="term" value="F:haloalkane dehalogenase activity"/>
    <property type="evidence" value="ECO:0007669"/>
    <property type="project" value="UniProtKB-EC"/>
</dbReference>
<dbReference type="NCBIfam" id="NF002938">
    <property type="entry name" value="PRK03592.1"/>
    <property type="match status" value="1"/>
</dbReference>
<dbReference type="PRINTS" id="PR00412">
    <property type="entry name" value="EPOXHYDRLASE"/>
</dbReference>
<evidence type="ECO:0000313" key="4">
    <source>
        <dbReference type="Proteomes" id="UP000515563"/>
    </source>
</evidence>
<dbReference type="AlphaFoldDB" id="A0A7G6WTN2"/>
<dbReference type="InterPro" id="IPR029058">
    <property type="entry name" value="AB_hydrolase_fold"/>
</dbReference>
<evidence type="ECO:0000259" key="2">
    <source>
        <dbReference type="Pfam" id="PF00561"/>
    </source>
</evidence>
<keyword evidence="1 3" id="KW-0378">Hydrolase</keyword>
<dbReference type="EC" id="3.8.1.5" evidence="3"/>
<dbReference type="PRINTS" id="PR00111">
    <property type="entry name" value="ABHYDROLASE"/>
</dbReference>
<proteinExistence type="predicted"/>
<organism evidence="3 4">
    <name type="scientific">Kribbella qitaiheensis</name>
    <dbReference type="NCBI Taxonomy" id="1544730"/>
    <lineage>
        <taxon>Bacteria</taxon>
        <taxon>Bacillati</taxon>
        <taxon>Actinomycetota</taxon>
        <taxon>Actinomycetes</taxon>
        <taxon>Propionibacteriales</taxon>
        <taxon>Kribbellaceae</taxon>
        <taxon>Kribbella</taxon>
    </lineage>
</organism>
<gene>
    <name evidence="3" type="ORF">F1D05_04700</name>
</gene>
<evidence type="ECO:0000256" key="1">
    <source>
        <dbReference type="ARBA" id="ARBA00022801"/>
    </source>
</evidence>
<feature type="domain" description="AB hydrolase-1" evidence="2">
    <location>
        <begin position="21"/>
        <end position="133"/>
    </location>
</feature>
<dbReference type="SUPFAM" id="SSF53474">
    <property type="entry name" value="alpha/beta-Hydrolases"/>
    <property type="match status" value="1"/>
</dbReference>
<reference evidence="4" key="1">
    <citation type="submission" date="2019-09" db="EMBL/GenBank/DDBJ databases">
        <title>Antimicrobial potential of Antarctic Bacteria.</title>
        <authorList>
            <person name="Benaud N."/>
            <person name="Edwards R.J."/>
            <person name="Ferrari B.C."/>
        </authorList>
    </citation>
    <scope>NUCLEOTIDE SEQUENCE [LARGE SCALE GENOMIC DNA]</scope>
    <source>
        <strain evidence="4">SPB151</strain>
    </source>
</reference>
<name>A0A7G6WTN2_9ACTN</name>
<dbReference type="KEGG" id="kqi:F1D05_04700"/>
<sequence>MRFAEVDGLRMAYREVGTGRPIVFLHGNPTSSYLWRNILEPVSHHGRCVAPDLIGMGASDKLPTPGPVGYRFADHAGRLDKFLEAVGIRDDVVIVGHDWGGVLGVDWARRHPGAVRGIAYLETLIAPVSWDSDNAPDPALFKALRSSAGEHLVLTDNTFVEKVLPAGTIRQLSGEEMDAYRAPYLEPGESRRPTLTWPREIPIDGEPADVHETVTHNAEWMASTTVPKLFINGDPGALLTGPLRRQCRTWPNQQEVTVPGLHFLPEDSPTQITKALTTWLTNLP</sequence>
<reference evidence="3 4" key="2">
    <citation type="journal article" date="2020" name="Microbiol. Resour. Announc.">
        <title>Antarctic desert soil bacteria exhibit high novel natural product potential, evaluated through long-read genome sequencing and comparative genomics.</title>
        <authorList>
            <person name="Benaud N."/>
            <person name="Edwards R.J."/>
            <person name="Amos T.G."/>
            <person name="D'Agostino P.M."/>
            <person name="Gutierrez-Chavez C."/>
            <person name="Montgomery K."/>
            <person name="Nicetic I."/>
            <person name="Ferrari B.C."/>
        </authorList>
    </citation>
    <scope>NUCLEOTIDE SEQUENCE [LARGE SCALE GENOMIC DNA]</scope>
    <source>
        <strain evidence="3 4">SPB151</strain>
    </source>
</reference>
<dbReference type="InterPro" id="IPR000073">
    <property type="entry name" value="AB_hydrolase_1"/>
</dbReference>